<sequence length="62" mass="7282">MRCFCQARFRDKRSKKKSSKFVVYLKKIIFAKNIIIMKQEFTETLSLAKGLVKILKEMGCCC</sequence>
<gene>
    <name evidence="1" type="ORF">OC25_16785</name>
</gene>
<comment type="caution">
    <text evidence="1">The sequence shown here is derived from an EMBL/GenBank/DDBJ whole genome shotgun (WGS) entry which is preliminary data.</text>
</comment>
<organism evidence="1 2">
    <name type="scientific">Pedobacter kyungheensis</name>
    <dbReference type="NCBI Taxonomy" id="1069985"/>
    <lineage>
        <taxon>Bacteria</taxon>
        <taxon>Pseudomonadati</taxon>
        <taxon>Bacteroidota</taxon>
        <taxon>Sphingobacteriia</taxon>
        <taxon>Sphingobacteriales</taxon>
        <taxon>Sphingobacteriaceae</taxon>
        <taxon>Pedobacter</taxon>
    </lineage>
</organism>
<proteinExistence type="predicted"/>
<reference evidence="1 2" key="1">
    <citation type="submission" date="2014-10" db="EMBL/GenBank/DDBJ databases">
        <title>Pedobacter Kyungheensis.</title>
        <authorList>
            <person name="Anderson B.M."/>
            <person name="Newman J.D."/>
        </authorList>
    </citation>
    <scope>NUCLEOTIDE SEQUENCE [LARGE SCALE GENOMIC DNA]</scope>
    <source>
        <strain evidence="1 2">KACC 16221</strain>
    </source>
</reference>
<evidence type="ECO:0000313" key="1">
    <source>
        <dbReference type="EMBL" id="KIA92338.1"/>
    </source>
</evidence>
<dbReference type="EMBL" id="JSYN01000020">
    <property type="protein sequence ID" value="KIA92338.1"/>
    <property type="molecule type" value="Genomic_DNA"/>
</dbReference>
<dbReference type="AlphaFoldDB" id="A0A0C1FKI9"/>
<protein>
    <submittedName>
        <fullName evidence="1">Uncharacterized protein</fullName>
    </submittedName>
</protein>
<dbReference type="Proteomes" id="UP000031246">
    <property type="component" value="Unassembled WGS sequence"/>
</dbReference>
<accession>A0A0C1FKI9</accession>
<evidence type="ECO:0000313" key="2">
    <source>
        <dbReference type="Proteomes" id="UP000031246"/>
    </source>
</evidence>
<name>A0A0C1FKI9_9SPHI</name>
<keyword evidence="2" id="KW-1185">Reference proteome</keyword>